<dbReference type="Proteomes" id="UP000308549">
    <property type="component" value="Unassembled WGS sequence"/>
</dbReference>
<protein>
    <recommendedName>
        <fullName evidence="4">Cytochrome b5 heme-binding domain-containing protein</fullName>
    </recommendedName>
</protein>
<dbReference type="PANTHER" id="PTHR10281:SF76">
    <property type="entry name" value="CALCUTTA CUP-RELATED"/>
    <property type="match status" value="1"/>
</dbReference>
<dbReference type="GO" id="GO:0012505">
    <property type="term" value="C:endomembrane system"/>
    <property type="evidence" value="ECO:0007669"/>
    <property type="project" value="TreeGrafter"/>
</dbReference>
<dbReference type="AlphaFoldDB" id="A0A4V5N4B0"/>
<keyword evidence="6" id="KW-1185">Reference proteome</keyword>
<evidence type="ECO:0000256" key="1">
    <source>
        <dbReference type="ARBA" id="ARBA00038357"/>
    </source>
</evidence>
<feature type="region of interest" description="Disordered" evidence="2">
    <location>
        <begin position="19"/>
        <end position="51"/>
    </location>
</feature>
<evidence type="ECO:0000256" key="2">
    <source>
        <dbReference type="SAM" id="MobiDB-lite"/>
    </source>
</evidence>
<comment type="caution">
    <text evidence="5">The sequence shown here is derived from an EMBL/GenBank/DDBJ whole genome shotgun (WGS) entry which is preliminary data.</text>
</comment>
<name>A0A4V5N4B0_9PEZI</name>
<feature type="region of interest" description="Disordered" evidence="2">
    <location>
        <begin position="215"/>
        <end position="267"/>
    </location>
</feature>
<dbReference type="EMBL" id="NAJL01000025">
    <property type="protein sequence ID" value="TKA26989.1"/>
    <property type="molecule type" value="Genomic_DNA"/>
</dbReference>
<dbReference type="Gene3D" id="3.10.120.10">
    <property type="entry name" value="Cytochrome b5-like heme/steroid binding domain"/>
    <property type="match status" value="1"/>
</dbReference>
<feature type="signal peptide" evidence="3">
    <location>
        <begin position="1"/>
        <end position="18"/>
    </location>
</feature>
<dbReference type="InterPro" id="IPR050577">
    <property type="entry name" value="MAPR/NEUFC/NENF-like"/>
</dbReference>
<dbReference type="SUPFAM" id="SSF55856">
    <property type="entry name" value="Cytochrome b5-like heme/steroid binding domain"/>
    <property type="match status" value="1"/>
</dbReference>
<dbReference type="InterPro" id="IPR036400">
    <property type="entry name" value="Cyt_B5-like_heme/steroid_sf"/>
</dbReference>
<dbReference type="PANTHER" id="PTHR10281">
    <property type="entry name" value="MEMBRANE-ASSOCIATED PROGESTERONE RECEPTOR COMPONENT-RELATED"/>
    <property type="match status" value="1"/>
</dbReference>
<dbReference type="Pfam" id="PF00173">
    <property type="entry name" value="Cyt-b5"/>
    <property type="match status" value="1"/>
</dbReference>
<feature type="region of interest" description="Disordered" evidence="2">
    <location>
        <begin position="161"/>
        <end position="184"/>
    </location>
</feature>
<gene>
    <name evidence="5" type="ORF">B0A50_05180</name>
</gene>
<organism evidence="5 6">
    <name type="scientific">Salinomyces thailandicus</name>
    <dbReference type="NCBI Taxonomy" id="706561"/>
    <lineage>
        <taxon>Eukaryota</taxon>
        <taxon>Fungi</taxon>
        <taxon>Dikarya</taxon>
        <taxon>Ascomycota</taxon>
        <taxon>Pezizomycotina</taxon>
        <taxon>Dothideomycetes</taxon>
        <taxon>Dothideomycetidae</taxon>
        <taxon>Mycosphaerellales</taxon>
        <taxon>Teratosphaeriaceae</taxon>
        <taxon>Salinomyces</taxon>
    </lineage>
</organism>
<dbReference type="InterPro" id="IPR001199">
    <property type="entry name" value="Cyt_B5-like_heme/steroid-bd"/>
</dbReference>
<feature type="compositionally biased region" description="Basic residues" evidence="2">
    <location>
        <begin position="166"/>
        <end position="175"/>
    </location>
</feature>
<reference evidence="5 6" key="1">
    <citation type="submission" date="2017-03" db="EMBL/GenBank/DDBJ databases">
        <title>Genomes of endolithic fungi from Antarctica.</title>
        <authorList>
            <person name="Coleine C."/>
            <person name="Masonjones S."/>
            <person name="Stajich J.E."/>
        </authorList>
    </citation>
    <scope>NUCLEOTIDE SEQUENCE [LARGE SCALE GENOMIC DNA]</scope>
    <source>
        <strain evidence="5 6">CCFEE 6315</strain>
    </source>
</reference>
<evidence type="ECO:0000256" key="3">
    <source>
        <dbReference type="SAM" id="SignalP"/>
    </source>
</evidence>
<evidence type="ECO:0000313" key="6">
    <source>
        <dbReference type="Proteomes" id="UP000308549"/>
    </source>
</evidence>
<keyword evidence="3" id="KW-0732">Signal</keyword>
<feature type="domain" description="Cytochrome b5 heme-binding" evidence="4">
    <location>
        <begin position="51"/>
        <end position="137"/>
    </location>
</feature>
<proteinExistence type="inferred from homology"/>
<accession>A0A4V5N4B0</accession>
<comment type="similarity">
    <text evidence="1">Belongs to the cytochrome b5 family. MAPR subfamily.</text>
</comment>
<dbReference type="GO" id="GO:0016020">
    <property type="term" value="C:membrane"/>
    <property type="evidence" value="ECO:0007669"/>
    <property type="project" value="TreeGrafter"/>
</dbReference>
<dbReference type="OrthoDB" id="10257697at2759"/>
<sequence>MKTATLLAAASLATLSFAASDSEASGPPDSLFSGKSGEPADAPNQSGKQDLTDAELKAYDGSDPSKPLYLAINGTIYDVSAGRGFYGPGGHYGHFAGRDATRAWVTECWETEDQLTHDMRGLVEAMFLPKYMDEELSDAADGKAGADSSLGDLKDQAKKLVSKFGRPSRKERKRRREADRPEAEEKLEQALGKWVSFFAAGGKYPTVGKVVREEGWEESAPEPPAVCEEARKKRPIRGGGKLDAIMNMPMQMGGQAGVVQEDDRDEL</sequence>
<evidence type="ECO:0000313" key="5">
    <source>
        <dbReference type="EMBL" id="TKA26989.1"/>
    </source>
</evidence>
<feature type="chain" id="PRO_5020362619" description="Cytochrome b5 heme-binding domain-containing protein" evidence="3">
    <location>
        <begin position="19"/>
        <end position="267"/>
    </location>
</feature>
<evidence type="ECO:0000259" key="4">
    <source>
        <dbReference type="SMART" id="SM01117"/>
    </source>
</evidence>
<dbReference type="SMART" id="SM01117">
    <property type="entry name" value="Cyt-b5"/>
    <property type="match status" value="1"/>
</dbReference>